<dbReference type="AlphaFoldDB" id="A0A2N5RZA6"/>
<comment type="caution">
    <text evidence="1">The sequence shown here is derived from an EMBL/GenBank/DDBJ whole genome shotgun (WGS) entry which is preliminary data.</text>
</comment>
<dbReference type="Proteomes" id="UP000235388">
    <property type="component" value="Unassembled WGS sequence"/>
</dbReference>
<reference evidence="1 2" key="1">
    <citation type="submission" date="2017-11" db="EMBL/GenBank/DDBJ databases">
        <title>De novo assembly and phasing of dikaryotic genomes from two isolates of Puccinia coronata f. sp. avenae, the causal agent of oat crown rust.</title>
        <authorList>
            <person name="Miller M.E."/>
            <person name="Zhang Y."/>
            <person name="Omidvar V."/>
            <person name="Sperschneider J."/>
            <person name="Schwessinger B."/>
            <person name="Raley C."/>
            <person name="Palmer J.M."/>
            <person name="Garnica D."/>
            <person name="Upadhyaya N."/>
            <person name="Rathjen J."/>
            <person name="Taylor J.M."/>
            <person name="Park R.F."/>
            <person name="Dodds P.N."/>
            <person name="Hirsch C.D."/>
            <person name="Kianian S.F."/>
            <person name="Figueroa M."/>
        </authorList>
    </citation>
    <scope>NUCLEOTIDE SEQUENCE [LARGE SCALE GENOMIC DNA]</scope>
    <source>
        <strain evidence="1">12NC29</strain>
    </source>
</reference>
<dbReference type="EMBL" id="PGCJ01001326">
    <property type="protein sequence ID" value="PLW06336.1"/>
    <property type="molecule type" value="Genomic_DNA"/>
</dbReference>
<gene>
    <name evidence="1" type="ORF">PCANC_26454</name>
</gene>
<accession>A0A2N5RZA6</accession>
<keyword evidence="2" id="KW-1185">Reference proteome</keyword>
<organism evidence="1 2">
    <name type="scientific">Puccinia coronata f. sp. avenae</name>
    <dbReference type="NCBI Taxonomy" id="200324"/>
    <lineage>
        <taxon>Eukaryota</taxon>
        <taxon>Fungi</taxon>
        <taxon>Dikarya</taxon>
        <taxon>Basidiomycota</taxon>
        <taxon>Pucciniomycotina</taxon>
        <taxon>Pucciniomycetes</taxon>
        <taxon>Pucciniales</taxon>
        <taxon>Pucciniaceae</taxon>
        <taxon>Puccinia</taxon>
    </lineage>
</organism>
<evidence type="ECO:0000313" key="1">
    <source>
        <dbReference type="EMBL" id="PLW06336.1"/>
    </source>
</evidence>
<proteinExistence type="predicted"/>
<sequence length="194" mass="22943">MFAELVVLGTPSLMTPSHQHLSINTVTHHHLTTHPIQHHQIKSELRKYPERQQLIQDLFFLYVHHYTNYMNDQILSISQSCQKRPQLQQDESHFFFHRQPLLRKVYDSLYGDLNKILDLLHLSLSQQYLNGRSNPTPQEQFDLASLFNMSNNNFRQSTRTTKEGFIQVLSNIYKHPVFFSHGGNLNYLCHTNWL</sequence>
<evidence type="ECO:0000313" key="2">
    <source>
        <dbReference type="Proteomes" id="UP000235388"/>
    </source>
</evidence>
<protein>
    <submittedName>
        <fullName evidence="1">Uncharacterized protein</fullName>
    </submittedName>
</protein>
<name>A0A2N5RZA6_9BASI</name>